<dbReference type="EMBL" id="MFHJ01000031">
    <property type="protein sequence ID" value="OGF73650.1"/>
    <property type="molecule type" value="Genomic_DNA"/>
</dbReference>
<dbReference type="InterPro" id="IPR036188">
    <property type="entry name" value="FAD/NAD-bd_sf"/>
</dbReference>
<name>A0A1F5WDJ6_9BACT</name>
<protein>
    <recommendedName>
        <fullName evidence="4">Amine oxidase domain-containing protein</fullName>
    </recommendedName>
</protein>
<evidence type="ECO:0000313" key="5">
    <source>
        <dbReference type="EMBL" id="OGF73650.1"/>
    </source>
</evidence>
<organism evidence="5 6">
    <name type="scientific">Candidatus Giovannonibacteria bacterium RIFCSPHIGHO2_02_43_16</name>
    <dbReference type="NCBI Taxonomy" id="1798331"/>
    <lineage>
        <taxon>Bacteria</taxon>
        <taxon>Candidatus Giovannoniibacteriota</taxon>
    </lineage>
</organism>
<dbReference type="Pfam" id="PF01593">
    <property type="entry name" value="Amino_oxidase"/>
    <property type="match status" value="1"/>
</dbReference>
<dbReference type="STRING" id="1798331.A2W57_03040"/>
<evidence type="ECO:0000256" key="1">
    <source>
        <dbReference type="ARBA" id="ARBA00001974"/>
    </source>
</evidence>
<dbReference type="Proteomes" id="UP000178276">
    <property type="component" value="Unassembled WGS sequence"/>
</dbReference>
<evidence type="ECO:0000259" key="4">
    <source>
        <dbReference type="Pfam" id="PF01593"/>
    </source>
</evidence>
<dbReference type="GO" id="GO:0016491">
    <property type="term" value="F:oxidoreductase activity"/>
    <property type="evidence" value="ECO:0007669"/>
    <property type="project" value="UniProtKB-KW"/>
</dbReference>
<comment type="cofactor">
    <cofactor evidence="1">
        <name>FAD</name>
        <dbReference type="ChEBI" id="CHEBI:57692"/>
    </cofactor>
</comment>
<comment type="caution">
    <text evidence="5">The sequence shown here is derived from an EMBL/GenBank/DDBJ whole genome shotgun (WGS) entry which is preliminary data.</text>
</comment>
<dbReference type="PANTHER" id="PTHR10742:SF410">
    <property type="entry name" value="LYSINE-SPECIFIC HISTONE DEMETHYLASE 2"/>
    <property type="match status" value="1"/>
</dbReference>
<evidence type="ECO:0000256" key="3">
    <source>
        <dbReference type="PIRSR" id="PIRSR601613-1"/>
    </source>
</evidence>
<evidence type="ECO:0000256" key="2">
    <source>
        <dbReference type="ARBA" id="ARBA00023002"/>
    </source>
</evidence>
<dbReference type="SUPFAM" id="SSF54373">
    <property type="entry name" value="FAD-linked reductases, C-terminal domain"/>
    <property type="match status" value="1"/>
</dbReference>
<dbReference type="InterPro" id="IPR001613">
    <property type="entry name" value="Flavin_amine_oxidase"/>
</dbReference>
<dbReference type="InterPro" id="IPR050281">
    <property type="entry name" value="Flavin_monoamine_oxidase"/>
</dbReference>
<accession>A0A1F5WDJ6</accession>
<keyword evidence="2" id="KW-0560">Oxidoreductase</keyword>
<dbReference type="PANTHER" id="PTHR10742">
    <property type="entry name" value="FLAVIN MONOAMINE OXIDASE"/>
    <property type="match status" value="1"/>
</dbReference>
<dbReference type="PRINTS" id="PR00757">
    <property type="entry name" value="AMINEOXDASEF"/>
</dbReference>
<feature type="domain" description="Amine oxidase" evidence="4">
    <location>
        <begin position="13"/>
        <end position="420"/>
    </location>
</feature>
<feature type="binding site" evidence="3">
    <location>
        <begin position="32"/>
        <end position="33"/>
    </location>
    <ligand>
        <name>FAD</name>
        <dbReference type="ChEBI" id="CHEBI:57692"/>
    </ligand>
</feature>
<dbReference type="InterPro" id="IPR002937">
    <property type="entry name" value="Amino_oxidase"/>
</dbReference>
<evidence type="ECO:0000313" key="6">
    <source>
        <dbReference type="Proteomes" id="UP000178276"/>
    </source>
</evidence>
<feature type="binding site" evidence="3">
    <location>
        <position position="202"/>
    </location>
    <ligand>
        <name>FAD</name>
        <dbReference type="ChEBI" id="CHEBI:57692"/>
    </ligand>
</feature>
<proteinExistence type="predicted"/>
<dbReference type="SUPFAM" id="SSF51905">
    <property type="entry name" value="FAD/NAD(P)-binding domain"/>
    <property type="match status" value="1"/>
</dbReference>
<dbReference type="Gene3D" id="3.50.50.60">
    <property type="entry name" value="FAD/NAD(P)-binding domain"/>
    <property type="match status" value="1"/>
</dbReference>
<reference evidence="5 6" key="1">
    <citation type="journal article" date="2016" name="Nat. Commun.">
        <title>Thousands of microbial genomes shed light on interconnected biogeochemical processes in an aquifer system.</title>
        <authorList>
            <person name="Anantharaman K."/>
            <person name="Brown C.T."/>
            <person name="Hug L.A."/>
            <person name="Sharon I."/>
            <person name="Castelle C.J."/>
            <person name="Probst A.J."/>
            <person name="Thomas B.C."/>
            <person name="Singh A."/>
            <person name="Wilkins M.J."/>
            <person name="Karaoz U."/>
            <person name="Brodie E.L."/>
            <person name="Williams K.H."/>
            <person name="Hubbard S.S."/>
            <person name="Banfield J.F."/>
        </authorList>
    </citation>
    <scope>NUCLEOTIDE SEQUENCE [LARGE SCALE GENOMIC DNA]</scope>
</reference>
<sequence>MKCEIIIVGAGAAGLMAARELGKARKKVIILEARNRIGGRIWALQKDEFGYDAQAGAEYVHGDSPIMKSLSREADMTLIQTQGDMWNSYGGEVTINSERVPNQNELHKALGELKSDLPIAEFLEKYFPGEKYIGLRNSVFGIVEGYDAADPARASTFSLRDEWLGGQDWLQYRIKEGYGAMLKFLESECGKNGTKIELNKIVREVEINNGKVNVHTADGDDYETEKVIVTVPLPVLADIKFIPAIPEKLEAARKMGYGGVIKILLKFKSRWWVNAFGKDFGEMDFMFSNEEIRIWWTQYPDLIPVLTGWLAGPKSAKLIDSSDAEIIDAGIRSLANIFKVEKEYVEKELVHAKVANWPADPYAKGAYSYWTPKSAEAQEELLKPIDDRIFFVGEALDREGEASTVEGALASGLETARKILRL</sequence>
<dbReference type="AlphaFoldDB" id="A0A1F5WDJ6"/>
<gene>
    <name evidence="5" type="ORF">A2W57_03040</name>
</gene>